<reference evidence="1 2" key="2">
    <citation type="submission" date="2020-06" db="EMBL/GenBank/DDBJ databases">
        <title>Complete Genome Sequence of Clostridium muelleri sp. nov. P21T, an Acid-Alcohol Producing Acetogen Isolated from Old Hay.</title>
        <authorList>
            <person name="Duncan K.E."/>
            <person name="Tanner R.S."/>
        </authorList>
    </citation>
    <scope>NUCLEOTIDE SEQUENCE [LARGE SCALE GENOMIC DNA]</scope>
    <source>
        <strain evidence="1 2">P21</strain>
    </source>
</reference>
<keyword evidence="2" id="KW-1185">Reference proteome</keyword>
<dbReference type="Gene3D" id="3.80.10.10">
    <property type="entry name" value="Ribonuclease Inhibitor"/>
    <property type="match status" value="1"/>
</dbReference>
<reference evidence="1 2" key="1">
    <citation type="submission" date="2020-04" db="EMBL/GenBank/DDBJ databases">
        <authorList>
            <person name="Doyle D.A."/>
        </authorList>
    </citation>
    <scope>NUCLEOTIDE SEQUENCE [LARGE SCALE GENOMIC DNA]</scope>
    <source>
        <strain evidence="1 2">P21</strain>
    </source>
</reference>
<gene>
    <name evidence="1" type="ORF">HBE96_14600</name>
</gene>
<dbReference type="EMBL" id="JABBNI010000026">
    <property type="protein sequence ID" value="NMM63884.1"/>
    <property type="molecule type" value="Genomic_DNA"/>
</dbReference>
<sequence>MKPIKLKSSWLNKCLMKYFSKEVISQEDLDKIKYLHLSSTYEECMISLDAPPERVIHPNSGDQWCDCCDWNVENSKKLDDLVKIDKYDYIYNIELINEEADIEYETAEKIEQETAEFEKSITNLGELIEVEDEDYISEDDDDDESEDNIIFSEDLKYFRNLEELRLSVCSDIYSLGFLTNMPNLRILELSEVQLKDNNGFENLLNLKQLSIWGD</sequence>
<comment type="caution">
    <text evidence="1">The sequence shown here is derived from an EMBL/GenBank/DDBJ whole genome shotgun (WGS) entry which is preliminary data.</text>
</comment>
<evidence type="ECO:0000313" key="2">
    <source>
        <dbReference type="Proteomes" id="UP000537131"/>
    </source>
</evidence>
<dbReference type="Proteomes" id="UP000537131">
    <property type="component" value="Unassembled WGS sequence"/>
</dbReference>
<proteinExistence type="predicted"/>
<dbReference type="InterPro" id="IPR032675">
    <property type="entry name" value="LRR_dom_sf"/>
</dbReference>
<dbReference type="SUPFAM" id="SSF52058">
    <property type="entry name" value="L domain-like"/>
    <property type="match status" value="1"/>
</dbReference>
<name>A0A7Y0HNC7_9CLOT</name>
<organism evidence="1 2">
    <name type="scientific">Clostridium muellerianum</name>
    <dbReference type="NCBI Taxonomy" id="2716538"/>
    <lineage>
        <taxon>Bacteria</taxon>
        <taxon>Bacillati</taxon>
        <taxon>Bacillota</taxon>
        <taxon>Clostridia</taxon>
        <taxon>Eubacteriales</taxon>
        <taxon>Clostridiaceae</taxon>
        <taxon>Clostridium</taxon>
    </lineage>
</organism>
<dbReference type="RefSeq" id="WP_169298483.1">
    <property type="nucleotide sequence ID" value="NZ_JABBNI010000026.1"/>
</dbReference>
<evidence type="ECO:0000313" key="1">
    <source>
        <dbReference type="EMBL" id="NMM63884.1"/>
    </source>
</evidence>
<accession>A0A7Y0HNC7</accession>
<dbReference type="AlphaFoldDB" id="A0A7Y0HNC7"/>
<protein>
    <submittedName>
        <fullName evidence="1">Uncharacterized protein</fullName>
    </submittedName>
</protein>